<evidence type="ECO:0000313" key="3">
    <source>
        <dbReference type="EMBL" id="MBB4860186.1"/>
    </source>
</evidence>
<dbReference type="GO" id="GO:0044877">
    <property type="term" value="F:protein-containing complex binding"/>
    <property type="evidence" value="ECO:0007669"/>
    <property type="project" value="TreeGrafter"/>
</dbReference>
<dbReference type="AlphaFoldDB" id="A0A7W7KCD0"/>
<feature type="transmembrane region" description="Helical" evidence="1">
    <location>
        <begin position="323"/>
        <end position="349"/>
    </location>
</feature>
<keyword evidence="1" id="KW-0472">Membrane</keyword>
<dbReference type="PANTHER" id="PTHR12126:SF11">
    <property type="entry name" value="NADH DEHYDROGENASE [UBIQUINONE] 1 ALPHA SUBCOMPLEX SUBUNIT 9, MITOCHONDRIAL"/>
    <property type="match status" value="1"/>
</dbReference>
<comment type="caution">
    <text evidence="3">The sequence shown here is derived from an EMBL/GenBank/DDBJ whole genome shotgun (WGS) entry which is preliminary data.</text>
</comment>
<gene>
    <name evidence="3" type="ORF">HNO88_003528</name>
</gene>
<dbReference type="InterPro" id="IPR016040">
    <property type="entry name" value="NAD(P)-bd_dom"/>
</dbReference>
<dbReference type="InterPro" id="IPR025695">
    <property type="entry name" value="DoxX-like"/>
</dbReference>
<keyword evidence="1" id="KW-1133">Transmembrane helix</keyword>
<dbReference type="PANTHER" id="PTHR12126">
    <property type="entry name" value="NADH-UBIQUINONE OXIDOREDUCTASE 39 KDA SUBUNIT-RELATED"/>
    <property type="match status" value="1"/>
</dbReference>
<feature type="domain" description="NAD(P)-binding" evidence="2">
    <location>
        <begin position="37"/>
        <end position="134"/>
    </location>
</feature>
<dbReference type="Pfam" id="PF13460">
    <property type="entry name" value="NAD_binding_10"/>
    <property type="match status" value="1"/>
</dbReference>
<feature type="transmembrane region" description="Helical" evidence="1">
    <location>
        <begin position="355"/>
        <end position="373"/>
    </location>
</feature>
<accession>A0A7W7KCD0</accession>
<dbReference type="InterPro" id="IPR051207">
    <property type="entry name" value="ComplexI_NDUFA9_subunit"/>
</dbReference>
<feature type="transmembrane region" description="Helical" evidence="1">
    <location>
        <begin position="291"/>
        <end position="311"/>
    </location>
</feature>
<dbReference type="SUPFAM" id="SSF51735">
    <property type="entry name" value="NAD(P)-binding Rossmann-fold domains"/>
    <property type="match status" value="1"/>
</dbReference>
<evidence type="ECO:0000256" key="1">
    <source>
        <dbReference type="SAM" id="Phobius"/>
    </source>
</evidence>
<dbReference type="Gene3D" id="3.40.50.720">
    <property type="entry name" value="NAD(P)-binding Rossmann-like Domain"/>
    <property type="match status" value="1"/>
</dbReference>
<organism evidence="3 4">
    <name type="scientific">Novosphingobium chloroacetimidivorans</name>
    <dbReference type="NCBI Taxonomy" id="1428314"/>
    <lineage>
        <taxon>Bacteria</taxon>
        <taxon>Pseudomonadati</taxon>
        <taxon>Pseudomonadota</taxon>
        <taxon>Alphaproteobacteria</taxon>
        <taxon>Sphingomonadales</taxon>
        <taxon>Sphingomonadaceae</taxon>
        <taxon>Novosphingobium</taxon>
    </lineage>
</organism>
<keyword evidence="4" id="KW-1185">Reference proteome</keyword>
<reference evidence="3 4" key="1">
    <citation type="submission" date="2020-08" db="EMBL/GenBank/DDBJ databases">
        <title>Functional genomics of gut bacteria from endangered species of beetles.</title>
        <authorList>
            <person name="Carlos-Shanley C."/>
        </authorList>
    </citation>
    <scope>NUCLEOTIDE SEQUENCE [LARGE SCALE GENOMIC DNA]</scope>
    <source>
        <strain evidence="3 4">S00245</strain>
    </source>
</reference>
<name>A0A7W7KCD0_9SPHN</name>
<dbReference type="Proteomes" id="UP000555448">
    <property type="component" value="Unassembled WGS sequence"/>
</dbReference>
<keyword evidence="1" id="KW-0812">Transmembrane</keyword>
<proteinExistence type="predicted"/>
<evidence type="ECO:0000259" key="2">
    <source>
        <dbReference type="Pfam" id="PF13460"/>
    </source>
</evidence>
<dbReference type="RefSeq" id="WP_184248511.1">
    <property type="nucleotide sequence ID" value="NZ_JACHLR010000018.1"/>
</dbReference>
<protein>
    <submittedName>
        <fullName evidence="3">Uncharacterized protein YbjT (DUF2867 family)</fullName>
    </submittedName>
</protein>
<dbReference type="EMBL" id="JACHLR010000018">
    <property type="protein sequence ID" value="MBB4860186.1"/>
    <property type="molecule type" value="Genomic_DNA"/>
</dbReference>
<sequence>MRVMIVGGGFIGGHLAGRLRAEDCAVKIAGRHGHDIACDLTREDAAIWAERLQGYDAVVNCAGVLAAGADYDGLHSRGAMALFDGAAQAGVDRVIQISALGAKDGTSAYHSSKRAADEHLTTLGLGWAIVRPSLVVGRGGGSTTLFSALAVLPVLPDIGGGPVAPIAIDDLVEAVWRLLQRPLPMAVVVDAVGPEKMRIVDLTRILRRWHGLGPTRSLQVPRWILRAVARLGIGPMTLESLTMLEAGNYAPVDPLVATLGFTPQPVAQALARHPATQSDTLAARLLPLAPALRGLLAAVWLAGGLVPLLLTPMTQNIQLLARLGLAGTGAVGTVWAGSLADIAIGLALLLHWRGAALAGVVLMSVYSLILFAIAPELLADPFGALVKNLAVLGLSLAVHAMEKPNA</sequence>
<dbReference type="InterPro" id="IPR036291">
    <property type="entry name" value="NAD(P)-bd_dom_sf"/>
</dbReference>
<evidence type="ECO:0000313" key="4">
    <source>
        <dbReference type="Proteomes" id="UP000555448"/>
    </source>
</evidence>
<dbReference type="Pfam" id="PF13781">
    <property type="entry name" value="DoxX_3"/>
    <property type="match status" value="1"/>
</dbReference>